<dbReference type="FunCoup" id="E9FY69">
    <property type="interactions" value="3"/>
</dbReference>
<dbReference type="EMBL" id="GL732527">
    <property type="protein sequence ID" value="EFX87486.1"/>
    <property type="molecule type" value="Genomic_DNA"/>
</dbReference>
<keyword evidence="3" id="KW-1015">Disulfide bond</keyword>
<reference evidence="5 6" key="1">
    <citation type="journal article" date="2011" name="Science">
        <title>The ecoresponsive genome of Daphnia pulex.</title>
        <authorList>
            <person name="Colbourne J.K."/>
            <person name="Pfrender M.E."/>
            <person name="Gilbert D."/>
            <person name="Thomas W.K."/>
            <person name="Tucker A."/>
            <person name="Oakley T.H."/>
            <person name="Tokishita S."/>
            <person name="Aerts A."/>
            <person name="Arnold G.J."/>
            <person name="Basu M.K."/>
            <person name="Bauer D.J."/>
            <person name="Caceres C.E."/>
            <person name="Carmel L."/>
            <person name="Casola C."/>
            <person name="Choi J.H."/>
            <person name="Detter J.C."/>
            <person name="Dong Q."/>
            <person name="Dusheyko S."/>
            <person name="Eads B.D."/>
            <person name="Frohlich T."/>
            <person name="Geiler-Samerotte K.A."/>
            <person name="Gerlach D."/>
            <person name="Hatcher P."/>
            <person name="Jogdeo S."/>
            <person name="Krijgsveld J."/>
            <person name="Kriventseva E.V."/>
            <person name="Kultz D."/>
            <person name="Laforsch C."/>
            <person name="Lindquist E."/>
            <person name="Lopez J."/>
            <person name="Manak J.R."/>
            <person name="Muller J."/>
            <person name="Pangilinan J."/>
            <person name="Patwardhan R.P."/>
            <person name="Pitluck S."/>
            <person name="Pritham E.J."/>
            <person name="Rechtsteiner A."/>
            <person name="Rho M."/>
            <person name="Rogozin I.B."/>
            <person name="Sakarya O."/>
            <person name="Salamov A."/>
            <person name="Schaack S."/>
            <person name="Shapiro H."/>
            <person name="Shiga Y."/>
            <person name="Skalitzky C."/>
            <person name="Smith Z."/>
            <person name="Souvorov A."/>
            <person name="Sung W."/>
            <person name="Tang Z."/>
            <person name="Tsuchiya D."/>
            <person name="Tu H."/>
            <person name="Vos H."/>
            <person name="Wang M."/>
            <person name="Wolf Y.I."/>
            <person name="Yamagata H."/>
            <person name="Yamada T."/>
            <person name="Ye Y."/>
            <person name="Shaw J.R."/>
            <person name="Andrews J."/>
            <person name="Crease T.J."/>
            <person name="Tang H."/>
            <person name="Lucas S.M."/>
            <person name="Robertson H.M."/>
            <person name="Bork P."/>
            <person name="Koonin E.V."/>
            <person name="Zdobnov E.M."/>
            <person name="Grigoriev I.V."/>
            <person name="Lynch M."/>
            <person name="Boore J.L."/>
        </authorList>
    </citation>
    <scope>NUCLEOTIDE SEQUENCE [LARGE SCALE GENOMIC DNA]</scope>
</reference>
<dbReference type="InterPro" id="IPR050098">
    <property type="entry name" value="TFPI/VKTCI-like"/>
</dbReference>
<dbReference type="InParanoid" id="E9FY69"/>
<dbReference type="InterPro" id="IPR020901">
    <property type="entry name" value="Prtase_inh_Kunz-CS"/>
</dbReference>
<proteinExistence type="predicted"/>
<dbReference type="Pfam" id="PF00014">
    <property type="entry name" value="Kunitz_BPTI"/>
    <property type="match status" value="1"/>
</dbReference>
<name>E9FY69_DAPPU</name>
<dbReference type="eggNOG" id="KOG3544">
    <property type="taxonomic scope" value="Eukaryota"/>
</dbReference>
<evidence type="ECO:0000313" key="6">
    <source>
        <dbReference type="Proteomes" id="UP000000305"/>
    </source>
</evidence>
<sequence>CFLPLSKGFCRAHWVRYYYDPSSRSCKSFVYGGCDGNGNNFHSLNECRLACLN</sequence>
<dbReference type="InterPro" id="IPR036880">
    <property type="entry name" value="Kunitz_BPTI_sf"/>
</dbReference>
<dbReference type="HOGENOM" id="CLU_164133_4_4_1"/>
<dbReference type="PRINTS" id="PR00759">
    <property type="entry name" value="BASICPTASE"/>
</dbReference>
<dbReference type="KEGG" id="dpx:DAPPUDRAFT_43239"/>
<feature type="non-terminal residue" evidence="5">
    <location>
        <position position="1"/>
    </location>
</feature>
<dbReference type="PhylomeDB" id="E9FY69"/>
<evidence type="ECO:0000313" key="5">
    <source>
        <dbReference type="EMBL" id="EFX87486.1"/>
    </source>
</evidence>
<evidence type="ECO:0000256" key="1">
    <source>
        <dbReference type="ARBA" id="ARBA00022690"/>
    </source>
</evidence>
<dbReference type="AlphaFoldDB" id="E9FY69"/>
<feature type="domain" description="BPTI/Kunitz inhibitor" evidence="4">
    <location>
        <begin position="1"/>
        <end position="51"/>
    </location>
</feature>
<keyword evidence="1" id="KW-0646">Protease inhibitor</keyword>
<organism evidence="5 6">
    <name type="scientific">Daphnia pulex</name>
    <name type="common">Water flea</name>
    <dbReference type="NCBI Taxonomy" id="6669"/>
    <lineage>
        <taxon>Eukaryota</taxon>
        <taxon>Metazoa</taxon>
        <taxon>Ecdysozoa</taxon>
        <taxon>Arthropoda</taxon>
        <taxon>Crustacea</taxon>
        <taxon>Branchiopoda</taxon>
        <taxon>Diplostraca</taxon>
        <taxon>Cladocera</taxon>
        <taxon>Anomopoda</taxon>
        <taxon>Daphniidae</taxon>
        <taxon>Daphnia</taxon>
    </lineage>
</organism>
<dbReference type="Gene3D" id="4.10.410.10">
    <property type="entry name" value="Pancreatic trypsin inhibitor Kunitz domain"/>
    <property type="match status" value="1"/>
</dbReference>
<dbReference type="OMA" id="ERCYLEP"/>
<dbReference type="PROSITE" id="PS00280">
    <property type="entry name" value="BPTI_KUNITZ_1"/>
    <property type="match status" value="1"/>
</dbReference>
<keyword evidence="2" id="KW-0722">Serine protease inhibitor</keyword>
<gene>
    <name evidence="5" type="ORF">DAPPUDRAFT_43239</name>
</gene>
<dbReference type="PANTHER" id="PTHR10083">
    <property type="entry name" value="KUNITZ-TYPE PROTEASE INHIBITOR-RELATED"/>
    <property type="match status" value="1"/>
</dbReference>
<dbReference type="InterPro" id="IPR002223">
    <property type="entry name" value="Kunitz_BPTI"/>
</dbReference>
<evidence type="ECO:0000256" key="3">
    <source>
        <dbReference type="ARBA" id="ARBA00023157"/>
    </source>
</evidence>
<dbReference type="GO" id="GO:0005615">
    <property type="term" value="C:extracellular space"/>
    <property type="evidence" value="ECO:0000318"/>
    <property type="project" value="GO_Central"/>
</dbReference>
<accession>E9FY69</accession>
<dbReference type="CDD" id="cd00109">
    <property type="entry name" value="Kunitz-type"/>
    <property type="match status" value="1"/>
</dbReference>
<dbReference type="MEROPS" id="I02.958"/>
<dbReference type="PROSITE" id="PS50279">
    <property type="entry name" value="BPTI_KUNITZ_2"/>
    <property type="match status" value="1"/>
</dbReference>
<dbReference type="SMART" id="SM00131">
    <property type="entry name" value="KU"/>
    <property type="match status" value="1"/>
</dbReference>
<dbReference type="SUPFAM" id="SSF57362">
    <property type="entry name" value="BPTI-like"/>
    <property type="match status" value="1"/>
</dbReference>
<dbReference type="GO" id="GO:0004867">
    <property type="term" value="F:serine-type endopeptidase inhibitor activity"/>
    <property type="evidence" value="ECO:0000318"/>
    <property type="project" value="GO_Central"/>
</dbReference>
<evidence type="ECO:0000259" key="4">
    <source>
        <dbReference type="PROSITE" id="PS50279"/>
    </source>
</evidence>
<dbReference type="OrthoDB" id="4473401at2759"/>
<dbReference type="PANTHER" id="PTHR10083:SF328">
    <property type="entry name" value="TISSUE FACTOR PATHWAY INHIBITOR"/>
    <property type="match status" value="1"/>
</dbReference>
<protein>
    <recommendedName>
        <fullName evidence="4">BPTI/Kunitz inhibitor domain-containing protein</fullName>
    </recommendedName>
</protein>
<dbReference type="Proteomes" id="UP000000305">
    <property type="component" value="Unassembled WGS sequence"/>
</dbReference>
<evidence type="ECO:0000256" key="2">
    <source>
        <dbReference type="ARBA" id="ARBA00022900"/>
    </source>
</evidence>
<keyword evidence="6" id="KW-1185">Reference proteome</keyword>
<dbReference type="STRING" id="6669.E9FY69"/>